<evidence type="ECO:0000256" key="1">
    <source>
        <dbReference type="SAM" id="MobiDB-lite"/>
    </source>
</evidence>
<dbReference type="Proteomes" id="UP000092445">
    <property type="component" value="Unassembled WGS sequence"/>
</dbReference>
<accession>A0A1A9ZBQ4</accession>
<name>A0A1A9ZBQ4_GLOPL</name>
<feature type="compositionally biased region" description="Low complexity" evidence="1">
    <location>
        <begin position="44"/>
        <end position="62"/>
    </location>
</feature>
<dbReference type="EnsemblMetazoa" id="GPAI009808-RA">
    <property type="protein sequence ID" value="GPAI009808-PA"/>
    <property type="gene ID" value="GPAI009808"/>
</dbReference>
<reference evidence="2" key="2">
    <citation type="submission" date="2020-05" db="UniProtKB">
        <authorList>
            <consortium name="EnsemblMetazoa"/>
        </authorList>
    </citation>
    <scope>IDENTIFICATION</scope>
    <source>
        <strain evidence="2">IAEA</strain>
    </source>
</reference>
<dbReference type="AlphaFoldDB" id="A0A1A9ZBQ4"/>
<evidence type="ECO:0000313" key="2">
    <source>
        <dbReference type="EnsemblMetazoa" id="GPAI009808-PA"/>
    </source>
</evidence>
<organism evidence="2 3">
    <name type="scientific">Glossina pallidipes</name>
    <name type="common">Tsetse fly</name>
    <dbReference type="NCBI Taxonomy" id="7398"/>
    <lineage>
        <taxon>Eukaryota</taxon>
        <taxon>Metazoa</taxon>
        <taxon>Ecdysozoa</taxon>
        <taxon>Arthropoda</taxon>
        <taxon>Hexapoda</taxon>
        <taxon>Insecta</taxon>
        <taxon>Pterygota</taxon>
        <taxon>Neoptera</taxon>
        <taxon>Endopterygota</taxon>
        <taxon>Diptera</taxon>
        <taxon>Brachycera</taxon>
        <taxon>Muscomorpha</taxon>
        <taxon>Hippoboscoidea</taxon>
        <taxon>Glossinidae</taxon>
        <taxon>Glossina</taxon>
    </lineage>
</organism>
<dbReference type="VEuPathDB" id="VectorBase:GPAI009808"/>
<proteinExistence type="predicted"/>
<keyword evidence="3" id="KW-1185">Reference proteome</keyword>
<reference evidence="3" key="1">
    <citation type="submission" date="2014-03" db="EMBL/GenBank/DDBJ databases">
        <authorList>
            <person name="Aksoy S."/>
            <person name="Warren W."/>
            <person name="Wilson R.K."/>
        </authorList>
    </citation>
    <scope>NUCLEOTIDE SEQUENCE [LARGE SCALE GENOMIC DNA]</scope>
    <source>
        <strain evidence="3">IAEA</strain>
    </source>
</reference>
<feature type="region of interest" description="Disordered" evidence="1">
    <location>
        <begin position="40"/>
        <end position="62"/>
    </location>
</feature>
<sequence length="168" mass="17990">MASLPNSQDAGNFSCIPVQTMSTFSMERCISNKTKMTSYAPPLSNSSSASSSTTSSSNKRTFSSSSNLALANVETIVSAPNAASTCSRRSIICDSMTSQRFVSISFVFFSSAISELRVSNSLTAFKACCFSSVKTSLNLITVSRKRWLYCSIFLTSPSVGCEGSSFIF</sequence>
<protein>
    <submittedName>
        <fullName evidence="2">Uncharacterized protein</fullName>
    </submittedName>
</protein>
<evidence type="ECO:0000313" key="3">
    <source>
        <dbReference type="Proteomes" id="UP000092445"/>
    </source>
</evidence>